<dbReference type="AlphaFoldDB" id="A0A7J0G3L2"/>
<evidence type="ECO:0000313" key="2">
    <source>
        <dbReference type="EMBL" id="GFZ05375.1"/>
    </source>
</evidence>
<dbReference type="OrthoDB" id="1746033at2759"/>
<feature type="region of interest" description="Disordered" evidence="1">
    <location>
        <begin position="1"/>
        <end position="48"/>
    </location>
</feature>
<organism evidence="2 3">
    <name type="scientific">Actinidia rufa</name>
    <dbReference type="NCBI Taxonomy" id="165716"/>
    <lineage>
        <taxon>Eukaryota</taxon>
        <taxon>Viridiplantae</taxon>
        <taxon>Streptophyta</taxon>
        <taxon>Embryophyta</taxon>
        <taxon>Tracheophyta</taxon>
        <taxon>Spermatophyta</taxon>
        <taxon>Magnoliopsida</taxon>
        <taxon>eudicotyledons</taxon>
        <taxon>Gunneridae</taxon>
        <taxon>Pentapetalae</taxon>
        <taxon>asterids</taxon>
        <taxon>Ericales</taxon>
        <taxon>Actinidiaceae</taxon>
        <taxon>Actinidia</taxon>
    </lineage>
</organism>
<evidence type="ECO:0000256" key="1">
    <source>
        <dbReference type="SAM" id="MobiDB-lite"/>
    </source>
</evidence>
<dbReference type="EMBL" id="BJWL01000017">
    <property type="protein sequence ID" value="GFZ05375.1"/>
    <property type="molecule type" value="Genomic_DNA"/>
</dbReference>
<sequence>MLPPIPSEQSALVSIPQSKRRSQPIHRDFGPSVGNDDKDKSHCDSCQRPRHTWETCWRLLGRPLTEGRGGRSGSARWSGWQFLCSSLYSGWASFFRL</sequence>
<protein>
    <submittedName>
        <fullName evidence="2">Uncharacterized protein</fullName>
    </submittedName>
</protein>
<gene>
    <name evidence="2" type="ORF">Acr_17g0009470</name>
</gene>
<keyword evidence="3" id="KW-1185">Reference proteome</keyword>
<accession>A0A7J0G3L2</accession>
<reference evidence="2 3" key="1">
    <citation type="submission" date="2019-07" db="EMBL/GenBank/DDBJ databases">
        <title>De Novo Assembly of kiwifruit Actinidia rufa.</title>
        <authorList>
            <person name="Sugita-Konishi S."/>
            <person name="Sato K."/>
            <person name="Mori E."/>
            <person name="Abe Y."/>
            <person name="Kisaki G."/>
            <person name="Hamano K."/>
            <person name="Suezawa K."/>
            <person name="Otani M."/>
            <person name="Fukuda T."/>
            <person name="Manabe T."/>
            <person name="Gomi K."/>
            <person name="Tabuchi M."/>
            <person name="Akimitsu K."/>
            <person name="Kataoka I."/>
        </authorList>
    </citation>
    <scope>NUCLEOTIDE SEQUENCE [LARGE SCALE GENOMIC DNA]</scope>
    <source>
        <strain evidence="3">cv. Fuchu</strain>
    </source>
</reference>
<proteinExistence type="predicted"/>
<feature type="compositionally biased region" description="Polar residues" evidence="1">
    <location>
        <begin position="7"/>
        <end position="17"/>
    </location>
</feature>
<dbReference type="Proteomes" id="UP000585474">
    <property type="component" value="Unassembled WGS sequence"/>
</dbReference>
<feature type="compositionally biased region" description="Basic and acidic residues" evidence="1">
    <location>
        <begin position="25"/>
        <end position="48"/>
    </location>
</feature>
<name>A0A7J0G3L2_9ERIC</name>
<comment type="caution">
    <text evidence="2">The sequence shown here is derived from an EMBL/GenBank/DDBJ whole genome shotgun (WGS) entry which is preliminary data.</text>
</comment>
<evidence type="ECO:0000313" key="3">
    <source>
        <dbReference type="Proteomes" id="UP000585474"/>
    </source>
</evidence>